<dbReference type="Proteomes" id="UP001497497">
    <property type="component" value="Unassembled WGS sequence"/>
</dbReference>
<dbReference type="EMBL" id="CAXITT010000001">
    <property type="protein sequence ID" value="CAL1525984.1"/>
    <property type="molecule type" value="Genomic_DNA"/>
</dbReference>
<comment type="caution">
    <text evidence="1">The sequence shown here is derived from an EMBL/GenBank/DDBJ whole genome shotgun (WGS) entry which is preliminary data.</text>
</comment>
<feature type="non-terminal residue" evidence="1">
    <location>
        <position position="136"/>
    </location>
</feature>
<gene>
    <name evidence="1" type="ORF">GSLYS_00000161001</name>
</gene>
<protein>
    <submittedName>
        <fullName evidence="1">Uncharacterized protein</fullName>
    </submittedName>
</protein>
<keyword evidence="2" id="KW-1185">Reference proteome</keyword>
<accession>A0AAV2GX01</accession>
<organism evidence="1 2">
    <name type="scientific">Lymnaea stagnalis</name>
    <name type="common">Great pond snail</name>
    <name type="synonym">Helix stagnalis</name>
    <dbReference type="NCBI Taxonomy" id="6523"/>
    <lineage>
        <taxon>Eukaryota</taxon>
        <taxon>Metazoa</taxon>
        <taxon>Spiralia</taxon>
        <taxon>Lophotrochozoa</taxon>
        <taxon>Mollusca</taxon>
        <taxon>Gastropoda</taxon>
        <taxon>Heterobranchia</taxon>
        <taxon>Euthyneura</taxon>
        <taxon>Panpulmonata</taxon>
        <taxon>Hygrophila</taxon>
        <taxon>Lymnaeoidea</taxon>
        <taxon>Lymnaeidae</taxon>
        <taxon>Lymnaea</taxon>
    </lineage>
</organism>
<proteinExistence type="predicted"/>
<name>A0AAV2GX01_LYMST</name>
<reference evidence="1 2" key="1">
    <citation type="submission" date="2024-04" db="EMBL/GenBank/DDBJ databases">
        <authorList>
            <consortium name="Genoscope - CEA"/>
            <person name="William W."/>
        </authorList>
    </citation>
    <scope>NUCLEOTIDE SEQUENCE [LARGE SCALE GENOMIC DNA]</scope>
</reference>
<dbReference type="AlphaFoldDB" id="A0AAV2GX01"/>
<sequence length="136" mass="15730">MAVSQQSRSDGFSVYQMDSYGDIFYQTNERYKTISDSERNASKLRSSHWLQQLEEIGKKRCVVGLESTSKQVFLDPKIMKDVFAYPLHNQDVSAGKSSREDCKTTLHRNLKPVERLPSKGYNTQLHLALRENRDIK</sequence>
<evidence type="ECO:0000313" key="1">
    <source>
        <dbReference type="EMBL" id="CAL1525984.1"/>
    </source>
</evidence>
<evidence type="ECO:0000313" key="2">
    <source>
        <dbReference type="Proteomes" id="UP001497497"/>
    </source>
</evidence>